<keyword evidence="1" id="KW-0812">Transmembrane</keyword>
<reference evidence="2 3" key="1">
    <citation type="submission" date="2011-09" db="EMBL/GenBank/DDBJ databases">
        <title>The draft genome of Treponema saccharophilum DSM 2985.</title>
        <authorList>
            <consortium name="US DOE Joint Genome Institute (JGI-PGF)"/>
            <person name="Lucas S."/>
            <person name="Copeland A."/>
            <person name="Lapidus A."/>
            <person name="Glavina del Rio T."/>
            <person name="Dalin E."/>
            <person name="Tice H."/>
            <person name="Bruce D."/>
            <person name="Goodwin L."/>
            <person name="Pitluck S."/>
            <person name="Peters L."/>
            <person name="Kyrpides N."/>
            <person name="Mavromatis K."/>
            <person name="Ivanova N."/>
            <person name="Markowitz V."/>
            <person name="Cheng J.-F."/>
            <person name="Hugenholtz P."/>
            <person name="Woyke T."/>
            <person name="Wu D."/>
            <person name="Gronow S."/>
            <person name="Wellnitz S."/>
            <person name="Brambilla E."/>
            <person name="Klenk H.-P."/>
            <person name="Eisen J.A."/>
        </authorList>
    </citation>
    <scope>NUCLEOTIDE SEQUENCE [LARGE SCALE GENOMIC DNA]</scope>
    <source>
        <strain evidence="2 3">DSM 2985</strain>
    </source>
</reference>
<keyword evidence="3" id="KW-1185">Reference proteome</keyword>
<accession>H7EMH5</accession>
<feature type="transmembrane region" description="Helical" evidence="1">
    <location>
        <begin position="262"/>
        <end position="280"/>
    </location>
</feature>
<organism evidence="2 3">
    <name type="scientific">Treponema saccharophilum DSM 2985</name>
    <dbReference type="NCBI Taxonomy" id="907348"/>
    <lineage>
        <taxon>Bacteria</taxon>
        <taxon>Pseudomonadati</taxon>
        <taxon>Spirochaetota</taxon>
        <taxon>Spirochaetia</taxon>
        <taxon>Spirochaetales</taxon>
        <taxon>Treponemataceae</taxon>
        <taxon>Treponema</taxon>
    </lineage>
</organism>
<dbReference type="PATRIC" id="fig|907348.3.peg.2151"/>
<dbReference type="eggNOG" id="ENOG5033NTX">
    <property type="taxonomic scope" value="Bacteria"/>
</dbReference>
<evidence type="ECO:0000256" key="1">
    <source>
        <dbReference type="SAM" id="Phobius"/>
    </source>
</evidence>
<dbReference type="OrthoDB" id="2234896at2"/>
<feature type="transmembrane region" description="Helical" evidence="1">
    <location>
        <begin position="205"/>
        <end position="224"/>
    </location>
</feature>
<evidence type="ECO:0000313" key="2">
    <source>
        <dbReference type="EMBL" id="EIC01260.1"/>
    </source>
</evidence>
<feature type="transmembrane region" description="Helical" evidence="1">
    <location>
        <begin position="345"/>
        <end position="361"/>
    </location>
</feature>
<name>H7EMH5_9SPIR</name>
<dbReference type="Proteomes" id="UP000003571">
    <property type="component" value="Unassembled WGS sequence"/>
</dbReference>
<feature type="transmembrane region" description="Helical" evidence="1">
    <location>
        <begin position="367"/>
        <end position="387"/>
    </location>
</feature>
<evidence type="ECO:0008006" key="4">
    <source>
        <dbReference type="Google" id="ProtNLM"/>
    </source>
</evidence>
<feature type="transmembrane region" description="Helical" evidence="1">
    <location>
        <begin position="167"/>
        <end position="193"/>
    </location>
</feature>
<gene>
    <name evidence="2" type="ORF">TresaDRAFT_0397</name>
</gene>
<dbReference type="STRING" id="907348.TresaDRAFT_0397"/>
<dbReference type="RefSeq" id="WP_002705515.1">
    <property type="nucleotide sequence ID" value="NZ_AGRW01000051.1"/>
</dbReference>
<feature type="transmembrane region" description="Helical" evidence="1">
    <location>
        <begin position="314"/>
        <end position="333"/>
    </location>
</feature>
<feature type="transmembrane region" description="Helical" evidence="1">
    <location>
        <begin position="141"/>
        <end position="161"/>
    </location>
</feature>
<feature type="transmembrane region" description="Helical" evidence="1">
    <location>
        <begin position="7"/>
        <end position="29"/>
    </location>
</feature>
<sequence>MKTKYSSLLPYIIILLFSAILINNMFYGFSWTDEGLYLSNVQRYLSGDRFLIDDWTPTQFYEPLLYPLYALFIKATGSTDGVFLFFRIATIIFQTLTAFFAYTLLSKKYSAFSACSASLIVLSFARACINGPSYYTIGFESYLIALLCLYAFFSLSYSKFFLFFSGIFFASSILCNPFLVLPYIAVSIFAFILPISRNHIRQISIIWLGTVFSGIIYLFFVFAGNSLSDILSGLHYTYNDPSYKHTVILTIKRLYKMPRLLIFPYVLTWLPMIITCIVVKQKKIQLSAKKKIIFHVLNSLLFFVHCLIKKDCGSAVMAFFHFTIFETILFSDLRPKNFLREYKNELLYFIIPGLILAYFFCFASDTGFGVCAIGMAVAAIGEVLILSSILKRLDFVVSKSLFETTKSLPLLILIAFTLFNRTNLIYRDAKLPPHILFIPQPHTNIEKITEGPVKGIYTTKESKNYYDELLAELRNISKNKNKSDKSIFISGAATWAYTAFQNLHSNTPTTWRTFCDDVRLQPYYEEFPKNAFPEYVLLLDSKNPDNEGRYTGKNDEDNIADTWFFNKIIALDYERTQLPSGILYKSKRK</sequence>
<keyword evidence="1" id="KW-1133">Transmembrane helix</keyword>
<keyword evidence="1" id="KW-0472">Membrane</keyword>
<feature type="transmembrane region" description="Helical" evidence="1">
    <location>
        <begin position="84"/>
        <end position="105"/>
    </location>
</feature>
<feature type="transmembrane region" description="Helical" evidence="1">
    <location>
        <begin position="292"/>
        <end position="308"/>
    </location>
</feature>
<proteinExistence type="predicted"/>
<dbReference type="EMBL" id="AGRW01000051">
    <property type="protein sequence ID" value="EIC01260.1"/>
    <property type="molecule type" value="Genomic_DNA"/>
</dbReference>
<protein>
    <recommendedName>
        <fullName evidence="4">Glycosyltransferase RgtA/B/C/D-like domain-containing protein</fullName>
    </recommendedName>
</protein>
<evidence type="ECO:0000313" key="3">
    <source>
        <dbReference type="Proteomes" id="UP000003571"/>
    </source>
</evidence>
<comment type="caution">
    <text evidence="2">The sequence shown here is derived from an EMBL/GenBank/DDBJ whole genome shotgun (WGS) entry which is preliminary data.</text>
</comment>
<dbReference type="AlphaFoldDB" id="H7EMH5"/>